<evidence type="ECO:0000256" key="3">
    <source>
        <dbReference type="ARBA" id="ARBA00023315"/>
    </source>
</evidence>
<dbReference type="Gene3D" id="3.40.630.30">
    <property type="match status" value="2"/>
</dbReference>
<dbReference type="Pfam" id="PF13527">
    <property type="entry name" value="Acetyltransf_9"/>
    <property type="match status" value="1"/>
</dbReference>
<evidence type="ECO:0000256" key="4">
    <source>
        <dbReference type="HAMAP-Rule" id="MF_01812"/>
    </source>
</evidence>
<dbReference type="Proteomes" id="UP001500432">
    <property type="component" value="Unassembled WGS sequence"/>
</dbReference>
<comment type="subunit">
    <text evidence="4">Homohexamer; trimer of dimers.</text>
</comment>
<dbReference type="NCBIfam" id="NF002369">
    <property type="entry name" value="PRK01346.1-6"/>
    <property type="match status" value="1"/>
</dbReference>
<dbReference type="SUPFAM" id="SSF55718">
    <property type="entry name" value="SCP-like"/>
    <property type="match status" value="1"/>
</dbReference>
<evidence type="ECO:0000259" key="5">
    <source>
        <dbReference type="PROSITE" id="PS51186"/>
    </source>
</evidence>
<organism evidence="6 7">
    <name type="scientific">Sinomonas flava</name>
    <dbReference type="NCBI Taxonomy" id="496857"/>
    <lineage>
        <taxon>Bacteria</taxon>
        <taxon>Bacillati</taxon>
        <taxon>Actinomycetota</taxon>
        <taxon>Actinomycetes</taxon>
        <taxon>Micrococcales</taxon>
        <taxon>Micrococcaceae</taxon>
        <taxon>Sinomonas</taxon>
    </lineage>
</organism>
<sequence length="453" mass="48832">MTAGAASEDAVPGDGVPAGGLADRYELRRFRASGSESQDFAATAEWIRAVNYGFYEKALADSHVAKTAAAYRVDDRELTGVYETRPGPPGAFPAGRPVATFATFRKTLNVGYGRLVPAHLVTAVTVRTDHRRRGLLRRLMGEDLARAKADGVPVAALTASEASIYRRFGYGVATHERRVTVSTGPRFRLAVRPRGRVMAAEPGAMLELAPTIFARAHRAVPGSVDRQEQYRLRAAGQWERGSGGEDAAVRVAVHLAEDGAPDGYAAYRFRGWSHEPATMELLDLVAATPDAYLGLWGYLGSLDLIDRVVWDEAPADDPLVWALEDSRLVRAETARDMLWLRILDVRAALEARRYAHDGELILRVDDALGLAAGRYRLAVVDGTATVEALGAPDGEAQVSLDIADLSSVYVGGVSPVSLLQAGRIRTGESAPEAALVLAQMLAVERPAHCLTHF</sequence>
<comment type="caution">
    <text evidence="6">The sequence shown here is derived from an EMBL/GenBank/DDBJ whole genome shotgun (WGS) entry which is preliminary data.</text>
</comment>
<proteinExistence type="inferred from homology"/>
<dbReference type="PROSITE" id="PS51186">
    <property type="entry name" value="GNAT"/>
    <property type="match status" value="1"/>
</dbReference>
<dbReference type="InterPro" id="IPR041380">
    <property type="entry name" value="Acetyltransf_17"/>
</dbReference>
<accession>A0ABN3BJD3</accession>
<dbReference type="Pfam" id="PF17668">
    <property type="entry name" value="Acetyltransf_17"/>
    <property type="match status" value="1"/>
</dbReference>
<dbReference type="PANTHER" id="PTHR37817:SF1">
    <property type="entry name" value="N-ACETYLTRANSFERASE EIS"/>
    <property type="match status" value="1"/>
</dbReference>
<dbReference type="SUPFAM" id="SSF55729">
    <property type="entry name" value="Acyl-CoA N-acyltransferases (Nat)"/>
    <property type="match status" value="1"/>
</dbReference>
<evidence type="ECO:0000313" key="7">
    <source>
        <dbReference type="Proteomes" id="UP001500432"/>
    </source>
</evidence>
<dbReference type="Pfam" id="PF13530">
    <property type="entry name" value="SCP2_2"/>
    <property type="match status" value="1"/>
</dbReference>
<keyword evidence="3 4" id="KW-0012">Acyltransferase</keyword>
<protein>
    <submittedName>
        <fullName evidence="6">GNAT family N-acetyltransferase</fullName>
    </submittedName>
</protein>
<feature type="binding site" evidence="4">
    <location>
        <begin position="124"/>
        <end position="126"/>
    </location>
    <ligand>
        <name>acetyl-CoA</name>
        <dbReference type="ChEBI" id="CHEBI:57288"/>
    </ligand>
</feature>
<dbReference type="InterPro" id="IPR022902">
    <property type="entry name" value="NAcTrfase_Eis"/>
</dbReference>
<feature type="binding site" evidence="4">
    <location>
        <begin position="160"/>
        <end position="161"/>
    </location>
    <ligand>
        <name>acetyl-CoA</name>
        <dbReference type="ChEBI" id="CHEBI:57288"/>
    </ligand>
</feature>
<dbReference type="Gene3D" id="3.30.1050.10">
    <property type="entry name" value="SCP2 sterol-binding domain"/>
    <property type="match status" value="1"/>
</dbReference>
<name>A0ABN3BJD3_9MICC</name>
<evidence type="ECO:0000256" key="1">
    <source>
        <dbReference type="ARBA" id="ARBA00009213"/>
    </source>
</evidence>
<dbReference type="InterPro" id="IPR036527">
    <property type="entry name" value="SCP2_sterol-bd_dom_sf"/>
</dbReference>
<dbReference type="PANTHER" id="PTHR37817">
    <property type="entry name" value="N-ACETYLTRANSFERASE EIS"/>
    <property type="match status" value="1"/>
</dbReference>
<dbReference type="HAMAP" id="MF_01812">
    <property type="entry name" value="Eis"/>
    <property type="match status" value="1"/>
</dbReference>
<gene>
    <name evidence="6" type="ORF">GCM10009849_03760</name>
</gene>
<dbReference type="InterPro" id="IPR000182">
    <property type="entry name" value="GNAT_dom"/>
</dbReference>
<dbReference type="InterPro" id="IPR025559">
    <property type="entry name" value="Eis_dom"/>
</dbReference>
<dbReference type="EMBL" id="BAAAQW010000002">
    <property type="protein sequence ID" value="GAA2196891.1"/>
    <property type="molecule type" value="Genomic_DNA"/>
</dbReference>
<dbReference type="RefSeq" id="WP_344297949.1">
    <property type="nucleotide sequence ID" value="NZ_BAAAQW010000002.1"/>
</dbReference>
<dbReference type="InterPro" id="IPR051554">
    <property type="entry name" value="Acetyltransferase_Eis"/>
</dbReference>
<evidence type="ECO:0000256" key="2">
    <source>
        <dbReference type="ARBA" id="ARBA00022679"/>
    </source>
</evidence>
<feature type="binding site" evidence="4">
    <location>
        <begin position="132"/>
        <end position="137"/>
    </location>
    <ligand>
        <name>acetyl-CoA</name>
        <dbReference type="ChEBI" id="CHEBI:57288"/>
    </ligand>
</feature>
<feature type="active site" description="Proton donor" evidence="4">
    <location>
        <position position="165"/>
    </location>
</feature>
<dbReference type="InterPro" id="IPR016181">
    <property type="entry name" value="Acyl_CoA_acyltransferase"/>
</dbReference>
<keyword evidence="2 4" id="KW-0808">Transferase</keyword>
<comment type="similarity">
    <text evidence="1 4">Belongs to the acetyltransferase Eis family.</text>
</comment>
<reference evidence="6 7" key="1">
    <citation type="journal article" date="2019" name="Int. J. Syst. Evol. Microbiol.">
        <title>The Global Catalogue of Microorganisms (GCM) 10K type strain sequencing project: providing services to taxonomists for standard genome sequencing and annotation.</title>
        <authorList>
            <consortium name="The Broad Institute Genomics Platform"/>
            <consortium name="The Broad Institute Genome Sequencing Center for Infectious Disease"/>
            <person name="Wu L."/>
            <person name="Ma J."/>
        </authorList>
    </citation>
    <scope>NUCLEOTIDE SEQUENCE [LARGE SCALE GENOMIC DNA]</scope>
    <source>
        <strain evidence="6 7">JCM 16034</strain>
    </source>
</reference>
<keyword evidence="7" id="KW-1185">Reference proteome</keyword>
<evidence type="ECO:0000313" key="6">
    <source>
        <dbReference type="EMBL" id="GAA2196891.1"/>
    </source>
</evidence>
<feature type="domain" description="N-acetyltransferase" evidence="5">
    <location>
        <begin position="25"/>
        <end position="194"/>
    </location>
</feature>
<feature type="active site" description="Proton acceptor; via carboxylate" evidence="4">
    <location>
        <position position="453"/>
    </location>
</feature>